<protein>
    <submittedName>
        <fullName evidence="2">Uncharacterized protein</fullName>
    </submittedName>
</protein>
<keyword evidence="1" id="KW-0812">Transmembrane</keyword>
<feature type="transmembrane region" description="Helical" evidence="1">
    <location>
        <begin position="248"/>
        <end position="266"/>
    </location>
</feature>
<organism evidence="2 3">
    <name type="scientific">Candidatus Fimiplasma intestinipullorum</name>
    <dbReference type="NCBI Taxonomy" id="2840825"/>
    <lineage>
        <taxon>Bacteria</taxon>
        <taxon>Bacillati</taxon>
        <taxon>Bacillota</taxon>
        <taxon>Clostridia</taxon>
        <taxon>Eubacteriales</taxon>
        <taxon>Candidatus Fimiplasma</taxon>
    </lineage>
</organism>
<feature type="transmembrane region" description="Helical" evidence="1">
    <location>
        <begin position="179"/>
        <end position="198"/>
    </location>
</feature>
<feature type="transmembrane region" description="Helical" evidence="1">
    <location>
        <begin position="210"/>
        <end position="228"/>
    </location>
</feature>
<dbReference type="Proteomes" id="UP000824175">
    <property type="component" value="Unassembled WGS sequence"/>
</dbReference>
<name>A0A9D1L1P9_9FIRM</name>
<evidence type="ECO:0000313" key="3">
    <source>
        <dbReference type="Proteomes" id="UP000824175"/>
    </source>
</evidence>
<accession>A0A9D1L1P9</accession>
<sequence length="274" mass="31038">MKYLRTFGMGYVFLLILILLYGMTSRYLVTSFLVDRLPLPDGRLQSLDFALLTLVQYVFIALSLLIPSVSKQDRIIKTLMVLCVLILSPILLSNWFTTTHAGPAQLTIFRNAFSRQIYPAALFVIIAQCALLFENKRLTHQVCVFLVIAGSSIFIAFRLYCLFTVSTSNYVWEDYIQTFVFRLKLLQCSLAVSSGLWFSALLKMGLKGRLLSSAGILMTLFVYAGLFFYRQQGAIGDNTLNYEMLTVYLPVLIILITGNLLAVFPFQKKEAYTS</sequence>
<proteinExistence type="predicted"/>
<gene>
    <name evidence="2" type="ORF">IAD15_09660</name>
</gene>
<evidence type="ECO:0000256" key="1">
    <source>
        <dbReference type="SAM" id="Phobius"/>
    </source>
</evidence>
<reference evidence="2" key="2">
    <citation type="journal article" date="2021" name="PeerJ">
        <title>Extensive microbial diversity within the chicken gut microbiome revealed by metagenomics and culture.</title>
        <authorList>
            <person name="Gilroy R."/>
            <person name="Ravi A."/>
            <person name="Getino M."/>
            <person name="Pursley I."/>
            <person name="Horton D.L."/>
            <person name="Alikhan N.F."/>
            <person name="Baker D."/>
            <person name="Gharbi K."/>
            <person name="Hall N."/>
            <person name="Watson M."/>
            <person name="Adriaenssens E.M."/>
            <person name="Foster-Nyarko E."/>
            <person name="Jarju S."/>
            <person name="Secka A."/>
            <person name="Antonio M."/>
            <person name="Oren A."/>
            <person name="Chaudhuri R.R."/>
            <person name="La Ragione R."/>
            <person name="Hildebrand F."/>
            <person name="Pallen M.J."/>
        </authorList>
    </citation>
    <scope>NUCLEOTIDE SEQUENCE</scope>
    <source>
        <strain evidence="2">CHK195-11698</strain>
    </source>
</reference>
<keyword evidence="1" id="KW-0472">Membrane</keyword>
<dbReference type="EMBL" id="DVMJ01000081">
    <property type="protein sequence ID" value="HIU14321.1"/>
    <property type="molecule type" value="Genomic_DNA"/>
</dbReference>
<feature type="transmembrane region" description="Helical" evidence="1">
    <location>
        <begin position="49"/>
        <end position="66"/>
    </location>
</feature>
<feature type="transmembrane region" description="Helical" evidence="1">
    <location>
        <begin position="78"/>
        <end position="96"/>
    </location>
</feature>
<keyword evidence="1" id="KW-1133">Transmembrane helix</keyword>
<feature type="transmembrane region" description="Helical" evidence="1">
    <location>
        <begin position="7"/>
        <end position="29"/>
    </location>
</feature>
<reference evidence="2" key="1">
    <citation type="submission" date="2020-10" db="EMBL/GenBank/DDBJ databases">
        <authorList>
            <person name="Gilroy R."/>
        </authorList>
    </citation>
    <scope>NUCLEOTIDE SEQUENCE</scope>
    <source>
        <strain evidence="2">CHK195-11698</strain>
    </source>
</reference>
<feature type="transmembrane region" description="Helical" evidence="1">
    <location>
        <begin position="145"/>
        <end position="167"/>
    </location>
</feature>
<feature type="transmembrane region" description="Helical" evidence="1">
    <location>
        <begin position="116"/>
        <end position="133"/>
    </location>
</feature>
<dbReference type="AlphaFoldDB" id="A0A9D1L1P9"/>
<evidence type="ECO:0000313" key="2">
    <source>
        <dbReference type="EMBL" id="HIU14321.1"/>
    </source>
</evidence>
<comment type="caution">
    <text evidence="2">The sequence shown here is derived from an EMBL/GenBank/DDBJ whole genome shotgun (WGS) entry which is preliminary data.</text>
</comment>